<dbReference type="Proteomes" id="UP000001940">
    <property type="component" value="Chromosome V"/>
</dbReference>
<dbReference type="AGR" id="WB:WBGene00044185"/>
<dbReference type="KEGG" id="cel:CELE_F14F8.14"/>
<dbReference type="PaxDb" id="6239-F14F8.14"/>
<dbReference type="AlphaFoldDB" id="Q564R9"/>
<organism evidence="2 3">
    <name type="scientific">Caenorhabditis elegans</name>
    <dbReference type="NCBI Taxonomy" id="6239"/>
    <lineage>
        <taxon>Eukaryota</taxon>
        <taxon>Metazoa</taxon>
        <taxon>Ecdysozoa</taxon>
        <taxon>Nematoda</taxon>
        <taxon>Chromadorea</taxon>
        <taxon>Rhabditida</taxon>
        <taxon>Rhabditina</taxon>
        <taxon>Rhabditomorpha</taxon>
        <taxon>Rhabditoidea</taxon>
        <taxon>Rhabditidae</taxon>
        <taxon>Peloderinae</taxon>
        <taxon>Caenorhabditis</taxon>
    </lineage>
</organism>
<evidence type="ECO:0000313" key="3">
    <source>
        <dbReference type="Proteomes" id="UP000001940"/>
    </source>
</evidence>
<dbReference type="Bgee" id="WBGene00044185">
    <property type="expression patterns" value="Expressed in multicellular organism and 1 other cell type or tissue"/>
</dbReference>
<name>Q564R9_CAEEL</name>
<dbReference type="RefSeq" id="NP_001023802.1">
    <property type="nucleotide sequence ID" value="NM_001028631.1"/>
</dbReference>
<feature type="compositionally biased region" description="Acidic residues" evidence="1">
    <location>
        <begin position="41"/>
        <end position="67"/>
    </location>
</feature>
<dbReference type="UCSC" id="F14F8.14">
    <property type="organism name" value="c. elegans"/>
</dbReference>
<dbReference type="InParanoid" id="Q564R9"/>
<evidence type="ECO:0000313" key="4">
    <source>
        <dbReference type="WormBase" id="F14F8.14"/>
    </source>
</evidence>
<gene>
    <name evidence="2" type="ORF">CELE_F14F8.14</name>
    <name evidence="2 4" type="ORF">F14F8.14</name>
</gene>
<feature type="region of interest" description="Disordered" evidence="1">
    <location>
        <begin position="39"/>
        <end position="67"/>
    </location>
</feature>
<dbReference type="STRING" id="6239.F14F8.14.1"/>
<dbReference type="WormBase" id="F14F8.14">
    <property type="protein sequence ID" value="CE38323"/>
    <property type="gene ID" value="WBGene00044185"/>
</dbReference>
<dbReference type="CTD" id="3565929"/>
<reference evidence="2 3" key="1">
    <citation type="journal article" date="1998" name="Science">
        <title>Genome sequence of the nematode C. elegans: a platform for investigating biology.</title>
        <authorList>
            <consortium name="The C. elegans sequencing consortium"/>
            <person name="Sulson J.E."/>
            <person name="Waterston R."/>
        </authorList>
    </citation>
    <scope>NUCLEOTIDE SEQUENCE [LARGE SCALE GENOMIC DNA]</scope>
    <source>
        <strain evidence="2 3">Bristol N2</strain>
    </source>
</reference>
<protein>
    <submittedName>
        <fullName evidence="2">Uncharacterized protein</fullName>
    </submittedName>
</protein>
<proteinExistence type="predicted"/>
<dbReference type="EMBL" id="BX284605">
    <property type="protein sequence ID" value="CAI79170.1"/>
    <property type="molecule type" value="Genomic_DNA"/>
</dbReference>
<accession>Q564R9</accession>
<dbReference type="HOGENOM" id="CLU_2814748_0_0_1"/>
<evidence type="ECO:0000256" key="1">
    <source>
        <dbReference type="SAM" id="MobiDB-lite"/>
    </source>
</evidence>
<keyword evidence="3" id="KW-1185">Reference proteome</keyword>
<sequence>MSCRRPFGLLNPGSDQDSERITTIIAREETLQLEEAHDIAMEQEADEEVADEGEDTDVEDDEEQEED</sequence>
<evidence type="ECO:0000313" key="2">
    <source>
        <dbReference type="EMBL" id="CAI79170.1"/>
    </source>
</evidence>
<dbReference type="GeneID" id="3565929"/>